<evidence type="ECO:0000259" key="9">
    <source>
        <dbReference type="SMART" id="SM01402"/>
    </source>
</evidence>
<dbReference type="Gene3D" id="6.20.50.150">
    <property type="match status" value="1"/>
</dbReference>
<dbReference type="GO" id="GO:0003735">
    <property type="term" value="F:structural constituent of ribosome"/>
    <property type="evidence" value="ECO:0007669"/>
    <property type="project" value="InterPro"/>
</dbReference>
<evidence type="ECO:0000256" key="6">
    <source>
        <dbReference type="ARBA" id="ARBA00023163"/>
    </source>
</evidence>
<evidence type="ECO:0000256" key="2">
    <source>
        <dbReference type="ARBA" id="ARBA00022723"/>
    </source>
</evidence>
<comment type="caution">
    <text evidence="8">Lacks conserved residue(s) required for the propagation of feature annotation.</text>
</comment>
<feature type="binding site" evidence="8">
    <location>
        <position position="48"/>
    </location>
    <ligand>
        <name>Zn(2+)</name>
        <dbReference type="ChEBI" id="CHEBI:29105"/>
    </ligand>
</feature>
<organism evidence="10 11">
    <name type="scientific">Candidatus Iainarchaeum sp</name>
    <dbReference type="NCBI Taxonomy" id="3101447"/>
    <lineage>
        <taxon>Archaea</taxon>
        <taxon>Candidatus Iainarchaeota</taxon>
        <taxon>Candidatus Iainarchaeia</taxon>
        <taxon>Candidatus Iainarchaeales</taxon>
        <taxon>Candidatus Iainarchaeaceae</taxon>
        <taxon>Candidatus Iainarchaeum</taxon>
    </lineage>
</organism>
<evidence type="ECO:0000256" key="3">
    <source>
        <dbReference type="ARBA" id="ARBA00022771"/>
    </source>
</evidence>
<dbReference type="AlphaFoldDB" id="A0A7K4BZ82"/>
<dbReference type="SMART" id="SM01402">
    <property type="entry name" value="Ribosomal_S27"/>
    <property type="match status" value="1"/>
</dbReference>
<dbReference type="GO" id="GO:1990904">
    <property type="term" value="C:ribonucleoprotein complex"/>
    <property type="evidence" value="ECO:0007669"/>
    <property type="project" value="UniProtKB-KW"/>
</dbReference>
<evidence type="ECO:0000256" key="1">
    <source>
        <dbReference type="ARBA" id="ARBA00008925"/>
    </source>
</evidence>
<sequence length="57" mass="6551">MDTSKKTEKIKKSKQYEVSEESVKRKAKFCPKCGAGVFMAEHKNRRTCGKCGYTEMK</sequence>
<evidence type="ECO:0000256" key="8">
    <source>
        <dbReference type="HAMAP-Rule" id="MF_00777"/>
    </source>
</evidence>
<keyword evidence="7 8" id="KW-0687">Ribonucleoprotein</keyword>
<evidence type="ECO:0000256" key="5">
    <source>
        <dbReference type="ARBA" id="ARBA00022980"/>
    </source>
</evidence>
<comment type="similarity">
    <text evidence="8">Belongs to the eukaryotic ribosomal protein eS31 family.</text>
</comment>
<dbReference type="GO" id="GO:0005840">
    <property type="term" value="C:ribosome"/>
    <property type="evidence" value="ECO:0007669"/>
    <property type="project" value="UniProtKB-KW"/>
</dbReference>
<gene>
    <name evidence="8" type="primary">rps27ae</name>
    <name evidence="10" type="ORF">GX950_02085</name>
</gene>
<evidence type="ECO:0000256" key="7">
    <source>
        <dbReference type="ARBA" id="ARBA00023274"/>
    </source>
</evidence>
<feature type="binding site" evidence="8">
    <location>
        <position position="30"/>
    </location>
    <ligand>
        <name>Zn(2+)</name>
        <dbReference type="ChEBI" id="CHEBI:29105"/>
    </ligand>
</feature>
<evidence type="ECO:0000256" key="4">
    <source>
        <dbReference type="ARBA" id="ARBA00022833"/>
    </source>
</evidence>
<evidence type="ECO:0000313" key="11">
    <source>
        <dbReference type="Proteomes" id="UP000526302"/>
    </source>
</evidence>
<name>A0A7K4BZ82_9ARCH</name>
<comment type="similarity">
    <text evidence="1">Belongs to the archaeal RpoM/eukaryotic RPA12/RPB9/RPC11 RNA polymerase family.</text>
</comment>
<dbReference type="NCBIfam" id="NF001669">
    <property type="entry name" value="PRK00432.1"/>
    <property type="match status" value="1"/>
</dbReference>
<dbReference type="InterPro" id="IPR019761">
    <property type="entry name" value="DNA-dir_RNA_pol-M_15_CS"/>
</dbReference>
<dbReference type="InterPro" id="IPR022845">
    <property type="entry name" value="Ribosomal_eS31_arc"/>
</dbReference>
<dbReference type="HAMAP" id="MF_00777">
    <property type="entry name" value="Ribosomal_eS31"/>
    <property type="match status" value="1"/>
</dbReference>
<keyword evidence="6" id="KW-0804">Transcription</keyword>
<reference evidence="10 11" key="1">
    <citation type="journal article" date="2020" name="Biotechnol. Biofuels">
        <title>New insights from the biogas microbiome by comprehensive genome-resolved metagenomics of nearly 1600 species originating from multiple anaerobic digesters.</title>
        <authorList>
            <person name="Campanaro S."/>
            <person name="Treu L."/>
            <person name="Rodriguez-R L.M."/>
            <person name="Kovalovszki A."/>
            <person name="Ziels R.M."/>
            <person name="Maus I."/>
            <person name="Zhu X."/>
            <person name="Kougias P.G."/>
            <person name="Basile A."/>
            <person name="Luo G."/>
            <person name="Schluter A."/>
            <person name="Konstantinidis K.T."/>
            <person name="Angelidaki I."/>
        </authorList>
    </citation>
    <scope>NUCLEOTIDE SEQUENCE [LARGE SCALE GENOMIC DNA]</scope>
    <source>
        <strain evidence="10">AS22ysBPME_79</strain>
    </source>
</reference>
<dbReference type="PROSITE" id="PS01030">
    <property type="entry name" value="RNA_POL_M_15KD"/>
    <property type="match status" value="1"/>
</dbReference>
<dbReference type="InterPro" id="IPR011332">
    <property type="entry name" value="Ribosomal_zn-bd"/>
</dbReference>
<evidence type="ECO:0000313" key="10">
    <source>
        <dbReference type="EMBL" id="NMA44576.1"/>
    </source>
</evidence>
<comment type="subunit">
    <text evidence="8">Part of the 30S ribosomal subunit.</text>
</comment>
<dbReference type="EMBL" id="JAAZKV010000018">
    <property type="protein sequence ID" value="NMA44576.1"/>
    <property type="molecule type" value="Genomic_DNA"/>
</dbReference>
<proteinExistence type="inferred from homology"/>
<feature type="domain" description="Small ribosomal subunit protein eS31" evidence="9">
    <location>
        <begin position="12"/>
        <end position="54"/>
    </location>
</feature>
<dbReference type="InterPro" id="IPR038582">
    <property type="entry name" value="Ribosomal_eS31_euk-type_sf"/>
</dbReference>
<comment type="cofactor">
    <cofactor evidence="8">
        <name>Zn(2+)</name>
        <dbReference type="ChEBI" id="CHEBI:29105"/>
    </cofactor>
    <text evidence="8">Binds 1 zinc ion per subunit.</text>
</comment>
<feature type="binding site" evidence="8">
    <location>
        <position position="51"/>
    </location>
    <ligand>
        <name>Zn(2+)</name>
        <dbReference type="ChEBI" id="CHEBI:29105"/>
    </ligand>
</feature>
<dbReference type="Pfam" id="PF01599">
    <property type="entry name" value="Ribosomal_S27"/>
    <property type="match status" value="1"/>
</dbReference>
<accession>A0A7K4BZ82</accession>
<keyword evidence="5 8" id="KW-0689">Ribosomal protein</keyword>
<dbReference type="GO" id="GO:0008270">
    <property type="term" value="F:zinc ion binding"/>
    <property type="evidence" value="ECO:0007669"/>
    <property type="project" value="UniProtKB-UniRule"/>
</dbReference>
<keyword evidence="2 8" id="KW-0479">Metal-binding</keyword>
<keyword evidence="3 8" id="KW-0863">Zinc-finger</keyword>
<dbReference type="SUPFAM" id="SSF57829">
    <property type="entry name" value="Zn-binding ribosomal proteins"/>
    <property type="match status" value="1"/>
</dbReference>
<feature type="binding site" evidence="8">
    <location>
        <position position="33"/>
    </location>
    <ligand>
        <name>Zn(2+)</name>
        <dbReference type="ChEBI" id="CHEBI:29105"/>
    </ligand>
</feature>
<dbReference type="InterPro" id="IPR002906">
    <property type="entry name" value="Ribosomal_eS31"/>
</dbReference>
<dbReference type="GO" id="GO:0006412">
    <property type="term" value="P:translation"/>
    <property type="evidence" value="ECO:0007669"/>
    <property type="project" value="UniProtKB-UniRule"/>
</dbReference>
<comment type="caution">
    <text evidence="10">The sequence shown here is derived from an EMBL/GenBank/DDBJ whole genome shotgun (WGS) entry which is preliminary data.</text>
</comment>
<keyword evidence="4 8" id="KW-0862">Zinc</keyword>
<protein>
    <recommendedName>
        <fullName evidence="8">Small ribosomal subunit protein eS31</fullName>
    </recommendedName>
</protein>
<dbReference type="Proteomes" id="UP000526302">
    <property type="component" value="Unassembled WGS sequence"/>
</dbReference>